<dbReference type="AlphaFoldDB" id="A0A0A9D2G8"/>
<protein>
    <submittedName>
        <fullName evidence="1">Uncharacterized protein</fullName>
    </submittedName>
</protein>
<reference evidence="1" key="2">
    <citation type="journal article" date="2015" name="Data Brief">
        <title>Shoot transcriptome of the giant reed, Arundo donax.</title>
        <authorList>
            <person name="Barrero R.A."/>
            <person name="Guerrero F.D."/>
            <person name="Moolhuijzen P."/>
            <person name="Goolsby J.A."/>
            <person name="Tidwell J."/>
            <person name="Bellgard S.E."/>
            <person name="Bellgard M.I."/>
        </authorList>
    </citation>
    <scope>NUCLEOTIDE SEQUENCE</scope>
    <source>
        <tissue evidence="1">Shoot tissue taken approximately 20 cm above the soil surface</tissue>
    </source>
</reference>
<accession>A0A0A9D2G8</accession>
<organism evidence="1">
    <name type="scientific">Arundo donax</name>
    <name type="common">Giant reed</name>
    <name type="synonym">Donax arundinaceus</name>
    <dbReference type="NCBI Taxonomy" id="35708"/>
    <lineage>
        <taxon>Eukaryota</taxon>
        <taxon>Viridiplantae</taxon>
        <taxon>Streptophyta</taxon>
        <taxon>Embryophyta</taxon>
        <taxon>Tracheophyta</taxon>
        <taxon>Spermatophyta</taxon>
        <taxon>Magnoliopsida</taxon>
        <taxon>Liliopsida</taxon>
        <taxon>Poales</taxon>
        <taxon>Poaceae</taxon>
        <taxon>PACMAD clade</taxon>
        <taxon>Arundinoideae</taxon>
        <taxon>Arundineae</taxon>
        <taxon>Arundo</taxon>
    </lineage>
</organism>
<dbReference type="EMBL" id="GBRH01215101">
    <property type="protein sequence ID" value="JAD82794.1"/>
    <property type="molecule type" value="Transcribed_RNA"/>
</dbReference>
<sequence>MQTWGKCHTSGRRKLLLLPQDVC</sequence>
<name>A0A0A9D2G8_ARUDO</name>
<reference evidence="1" key="1">
    <citation type="submission" date="2014-09" db="EMBL/GenBank/DDBJ databases">
        <authorList>
            <person name="Magalhaes I.L.F."/>
            <person name="Oliveira U."/>
            <person name="Santos F.R."/>
            <person name="Vidigal T.H.D.A."/>
            <person name="Brescovit A.D."/>
            <person name="Santos A.J."/>
        </authorList>
    </citation>
    <scope>NUCLEOTIDE SEQUENCE</scope>
    <source>
        <tissue evidence="1">Shoot tissue taken approximately 20 cm above the soil surface</tissue>
    </source>
</reference>
<evidence type="ECO:0000313" key="1">
    <source>
        <dbReference type="EMBL" id="JAD82794.1"/>
    </source>
</evidence>
<proteinExistence type="predicted"/>